<dbReference type="Proteomes" id="UP000002051">
    <property type="component" value="Chromosome 3"/>
</dbReference>
<dbReference type="eggNOG" id="KOG0701">
    <property type="taxonomic scope" value="Eukaryota"/>
</dbReference>
<dbReference type="STRING" id="3880.G7J6P2"/>
<accession>G7J6P2</accession>
<dbReference type="PaxDb" id="3880-AES71624"/>
<dbReference type="InterPro" id="IPR036389">
    <property type="entry name" value="RNase_III_sf"/>
</dbReference>
<feature type="compositionally biased region" description="Basic and acidic residues" evidence="2">
    <location>
        <begin position="28"/>
        <end position="39"/>
    </location>
</feature>
<dbReference type="GO" id="GO:0004525">
    <property type="term" value="F:ribonuclease III activity"/>
    <property type="evidence" value="ECO:0007669"/>
    <property type="project" value="UniProtKB-EC"/>
</dbReference>
<dbReference type="EC" id="3.1.26.3" evidence="5"/>
<evidence type="ECO:0000256" key="1">
    <source>
        <dbReference type="ARBA" id="ARBA00022801"/>
    </source>
</evidence>
<evidence type="ECO:0000313" key="4">
    <source>
        <dbReference type="EMBL" id="AES71624.2"/>
    </source>
</evidence>
<reference evidence="4 7" key="2">
    <citation type="journal article" date="2014" name="BMC Genomics">
        <title>An improved genome release (version Mt4.0) for the model legume Medicago truncatula.</title>
        <authorList>
            <person name="Tang H."/>
            <person name="Krishnakumar V."/>
            <person name="Bidwell S."/>
            <person name="Rosen B."/>
            <person name="Chan A."/>
            <person name="Zhou S."/>
            <person name="Gentzbittel L."/>
            <person name="Childs K.L."/>
            <person name="Yandell M."/>
            <person name="Gundlach H."/>
            <person name="Mayer K.F."/>
            <person name="Schwartz D.C."/>
            <person name="Town C.D."/>
        </authorList>
    </citation>
    <scope>GENOME REANNOTATION</scope>
    <source>
        <strain evidence="6 7">cv. Jemalong A17</strain>
    </source>
</reference>
<evidence type="ECO:0000313" key="6">
    <source>
        <dbReference type="EnsemblPlants" id="AES71624"/>
    </source>
</evidence>
<proteinExistence type="predicted"/>
<dbReference type="PANTHER" id="PTHR14950:SF54">
    <property type="entry name" value="RNASE II-LIKE 1"/>
    <property type="match status" value="1"/>
</dbReference>
<reference evidence="8" key="4">
    <citation type="journal article" date="2018" name="Nat. Plants">
        <title>Whole-genome landscape of Medicago truncatula symbiotic genes.</title>
        <authorList>
            <person name="Pecrix Y."/>
            <person name="Staton S.E."/>
            <person name="Sallet E."/>
            <person name="Lelandais-Briere C."/>
            <person name="Moreau S."/>
            <person name="Carrere S."/>
            <person name="Blein T."/>
            <person name="Jardinaud M.F."/>
            <person name="Latrasse D."/>
            <person name="Zouine M."/>
            <person name="Zahm M."/>
            <person name="Kreplak J."/>
            <person name="Mayjonade B."/>
            <person name="Satge C."/>
            <person name="Perez M."/>
            <person name="Cauet S."/>
            <person name="Marande W."/>
            <person name="Chantry-Darmon C."/>
            <person name="Lopez-Roques C."/>
            <person name="Bouchez O."/>
            <person name="Berard A."/>
            <person name="Debelle F."/>
            <person name="Munos S."/>
            <person name="Bendahmane A."/>
            <person name="Berges H."/>
            <person name="Niebel A."/>
            <person name="Buitink J."/>
            <person name="Frugier F."/>
            <person name="Benhamed M."/>
            <person name="Crespi M."/>
            <person name="Gouzy J."/>
            <person name="Gamas P."/>
        </authorList>
    </citation>
    <scope>NUCLEOTIDE SEQUENCE [LARGE SCALE GENOMIC DNA]</scope>
    <source>
        <strain evidence="8">cv. Jemalong A17</strain>
    </source>
</reference>
<evidence type="ECO:0000313" key="7">
    <source>
        <dbReference type="Proteomes" id="UP000002051"/>
    </source>
</evidence>
<dbReference type="Gramene" id="rna17343">
    <property type="protein sequence ID" value="RHN68922.1"/>
    <property type="gene ID" value="gene17343"/>
</dbReference>
<dbReference type="EMBL" id="PSQE01000003">
    <property type="protein sequence ID" value="RHN68922.1"/>
    <property type="molecule type" value="Genomic_DNA"/>
</dbReference>
<dbReference type="PROSITE" id="PS50142">
    <property type="entry name" value="RNASE_3_2"/>
    <property type="match status" value="1"/>
</dbReference>
<gene>
    <name evidence="4" type="ordered locus">MTR_3g080020</name>
    <name evidence="5" type="ORF">MtrunA17_Chr3g0119211</name>
</gene>
<reference evidence="6" key="3">
    <citation type="submission" date="2015-04" db="UniProtKB">
        <authorList>
            <consortium name="EnsemblPlants"/>
        </authorList>
    </citation>
    <scope>IDENTIFICATION</scope>
    <source>
        <strain evidence="6">cv. Jemalong A17</strain>
    </source>
</reference>
<feature type="domain" description="RNase III" evidence="3">
    <location>
        <begin position="55"/>
        <end position="124"/>
    </location>
</feature>
<evidence type="ECO:0000313" key="5">
    <source>
        <dbReference type="EMBL" id="RHN68922.1"/>
    </source>
</evidence>
<dbReference type="EnsemblPlants" id="AES71624">
    <property type="protein sequence ID" value="AES71624"/>
    <property type="gene ID" value="MTR_3g080020"/>
</dbReference>
<accession>A0A0C3VJS7</accession>
<dbReference type="AlphaFoldDB" id="G7J6P2"/>
<dbReference type="SUPFAM" id="SSF69065">
    <property type="entry name" value="RNase III domain-like"/>
    <property type="match status" value="1"/>
</dbReference>
<reference evidence="4 7" key="1">
    <citation type="journal article" date="2011" name="Nature">
        <title>The Medicago genome provides insight into the evolution of rhizobial symbioses.</title>
        <authorList>
            <person name="Young N.D."/>
            <person name="Debelle F."/>
            <person name="Oldroyd G.E."/>
            <person name="Geurts R."/>
            <person name="Cannon S.B."/>
            <person name="Udvardi M.K."/>
            <person name="Benedito V.A."/>
            <person name="Mayer K.F."/>
            <person name="Gouzy J."/>
            <person name="Schoof H."/>
            <person name="Van de Peer Y."/>
            <person name="Proost S."/>
            <person name="Cook D.R."/>
            <person name="Meyers B.C."/>
            <person name="Spannagl M."/>
            <person name="Cheung F."/>
            <person name="De Mita S."/>
            <person name="Krishnakumar V."/>
            <person name="Gundlach H."/>
            <person name="Zhou S."/>
            <person name="Mudge J."/>
            <person name="Bharti A.K."/>
            <person name="Murray J.D."/>
            <person name="Naoumkina M.A."/>
            <person name="Rosen B."/>
            <person name="Silverstein K.A."/>
            <person name="Tang H."/>
            <person name="Rombauts S."/>
            <person name="Zhao P.X."/>
            <person name="Zhou P."/>
            <person name="Barbe V."/>
            <person name="Bardou P."/>
            <person name="Bechner M."/>
            <person name="Bellec A."/>
            <person name="Berger A."/>
            <person name="Berges H."/>
            <person name="Bidwell S."/>
            <person name="Bisseling T."/>
            <person name="Choisne N."/>
            <person name="Couloux A."/>
            <person name="Denny R."/>
            <person name="Deshpande S."/>
            <person name="Dai X."/>
            <person name="Doyle J.J."/>
            <person name="Dudez A.M."/>
            <person name="Farmer A.D."/>
            <person name="Fouteau S."/>
            <person name="Franken C."/>
            <person name="Gibelin C."/>
            <person name="Gish J."/>
            <person name="Goldstein S."/>
            <person name="Gonzalez A.J."/>
            <person name="Green P.J."/>
            <person name="Hallab A."/>
            <person name="Hartog M."/>
            <person name="Hua A."/>
            <person name="Humphray S.J."/>
            <person name="Jeong D.H."/>
            <person name="Jing Y."/>
            <person name="Jocker A."/>
            <person name="Kenton S.M."/>
            <person name="Kim D.J."/>
            <person name="Klee K."/>
            <person name="Lai H."/>
            <person name="Lang C."/>
            <person name="Lin S."/>
            <person name="Macmil S.L."/>
            <person name="Magdelenat G."/>
            <person name="Matthews L."/>
            <person name="McCorrison J."/>
            <person name="Monaghan E.L."/>
            <person name="Mun J.H."/>
            <person name="Najar F.Z."/>
            <person name="Nicholson C."/>
            <person name="Noirot C."/>
            <person name="O'Bleness M."/>
            <person name="Paule C.R."/>
            <person name="Poulain J."/>
            <person name="Prion F."/>
            <person name="Qin B."/>
            <person name="Qu C."/>
            <person name="Retzel E.F."/>
            <person name="Riddle C."/>
            <person name="Sallet E."/>
            <person name="Samain S."/>
            <person name="Samson N."/>
            <person name="Sanders I."/>
            <person name="Saurat O."/>
            <person name="Scarpelli C."/>
            <person name="Schiex T."/>
            <person name="Segurens B."/>
            <person name="Severin A.J."/>
            <person name="Sherrier D.J."/>
            <person name="Shi R."/>
            <person name="Sims S."/>
            <person name="Singer S.R."/>
            <person name="Sinharoy S."/>
            <person name="Sterck L."/>
            <person name="Viollet A."/>
            <person name="Wang B.B."/>
            <person name="Wang K."/>
            <person name="Wang M."/>
            <person name="Wang X."/>
            <person name="Warfsmann J."/>
            <person name="Weissenbach J."/>
            <person name="White D.D."/>
            <person name="White J.D."/>
            <person name="Wiley G.B."/>
            <person name="Wincker P."/>
            <person name="Xing Y."/>
            <person name="Yang L."/>
            <person name="Yao Z."/>
            <person name="Ying F."/>
            <person name="Zhai J."/>
            <person name="Zhou L."/>
            <person name="Zuber A."/>
            <person name="Denarie J."/>
            <person name="Dixon R.A."/>
            <person name="May G.D."/>
            <person name="Schwartz D.C."/>
            <person name="Rogers J."/>
            <person name="Quetier F."/>
            <person name="Town C.D."/>
            <person name="Roe B.A."/>
        </authorList>
    </citation>
    <scope>NUCLEOTIDE SEQUENCE [LARGE SCALE GENOMIC DNA]</scope>
    <source>
        <strain evidence="4">A17</strain>
        <strain evidence="6 7">cv. Jemalong A17</strain>
    </source>
</reference>
<sequence length="124" mass="14346">MEAQVHKVQEEEEVLFIQTQALKIDKEELSLKQQEKEDTTNNNNNNKDSPPPPPLYEVEAILGYEFKNKHLLEEAFTHSTYGAEDDLSYEQLEYLGDAVLGLLVAKEQFFSYPNLKPNFLTLLR</sequence>
<evidence type="ECO:0000256" key="2">
    <source>
        <dbReference type="SAM" id="MobiDB-lite"/>
    </source>
</evidence>
<dbReference type="GO" id="GO:0006396">
    <property type="term" value="P:RNA processing"/>
    <property type="evidence" value="ECO:0007669"/>
    <property type="project" value="InterPro"/>
</dbReference>
<reference evidence="5" key="5">
    <citation type="journal article" date="2018" name="Nat. Plants">
        <title>Whole-genome landscape of Medicago truncatula symbiotic genes.</title>
        <authorList>
            <person name="Pecrix Y."/>
            <person name="Gamas P."/>
            <person name="Carrere S."/>
        </authorList>
    </citation>
    <scope>NUCLEOTIDE SEQUENCE</scope>
    <source>
        <tissue evidence="5">Leaves</tissue>
    </source>
</reference>
<evidence type="ECO:0000313" key="8">
    <source>
        <dbReference type="Proteomes" id="UP000265566"/>
    </source>
</evidence>
<evidence type="ECO:0000259" key="3">
    <source>
        <dbReference type="PROSITE" id="PS50142"/>
    </source>
</evidence>
<dbReference type="Gene3D" id="1.10.1520.10">
    <property type="entry name" value="Ribonuclease III domain"/>
    <property type="match status" value="1"/>
</dbReference>
<dbReference type="PANTHER" id="PTHR14950">
    <property type="entry name" value="DICER-RELATED"/>
    <property type="match status" value="1"/>
</dbReference>
<dbReference type="HOGENOM" id="CLU_2007291_0_0_1"/>
<organism evidence="4 7">
    <name type="scientific">Medicago truncatula</name>
    <name type="common">Barrel medic</name>
    <name type="synonym">Medicago tribuloides</name>
    <dbReference type="NCBI Taxonomy" id="3880"/>
    <lineage>
        <taxon>Eukaryota</taxon>
        <taxon>Viridiplantae</taxon>
        <taxon>Streptophyta</taxon>
        <taxon>Embryophyta</taxon>
        <taxon>Tracheophyta</taxon>
        <taxon>Spermatophyta</taxon>
        <taxon>Magnoliopsida</taxon>
        <taxon>eudicotyledons</taxon>
        <taxon>Gunneridae</taxon>
        <taxon>Pentapetalae</taxon>
        <taxon>rosids</taxon>
        <taxon>fabids</taxon>
        <taxon>Fabales</taxon>
        <taxon>Fabaceae</taxon>
        <taxon>Papilionoideae</taxon>
        <taxon>50 kb inversion clade</taxon>
        <taxon>NPAAA clade</taxon>
        <taxon>Hologalegina</taxon>
        <taxon>IRL clade</taxon>
        <taxon>Trifolieae</taxon>
        <taxon>Medicago</taxon>
    </lineage>
</organism>
<protein>
    <submittedName>
        <fullName evidence="5">Putative ribonuclease III</fullName>
        <ecNumber evidence="5">3.1.26.3</ecNumber>
    </submittedName>
    <submittedName>
        <fullName evidence="4">Ribonuclease 3-like protein</fullName>
    </submittedName>
</protein>
<dbReference type="InterPro" id="IPR000999">
    <property type="entry name" value="RNase_III_dom"/>
</dbReference>
<dbReference type="CDD" id="cd00593">
    <property type="entry name" value="RIBOc"/>
    <property type="match status" value="1"/>
</dbReference>
<dbReference type="Proteomes" id="UP000265566">
    <property type="component" value="Chromosome 3"/>
</dbReference>
<keyword evidence="7" id="KW-1185">Reference proteome</keyword>
<feature type="region of interest" description="Disordered" evidence="2">
    <location>
        <begin position="28"/>
        <end position="54"/>
    </location>
</feature>
<name>G7J6P2_MEDTR</name>
<dbReference type="PROSITE" id="PS00517">
    <property type="entry name" value="RNASE_3_1"/>
    <property type="match status" value="1"/>
</dbReference>
<keyword evidence="1 5" id="KW-0378">Hydrolase</keyword>
<dbReference type="EMBL" id="CM001219">
    <property type="protein sequence ID" value="AES71624.2"/>
    <property type="molecule type" value="Genomic_DNA"/>
</dbReference>